<keyword evidence="2 9" id="KW-0227">DNA damage</keyword>
<dbReference type="InterPro" id="IPR049163">
    <property type="entry name" value="Pif1-like_2B_dom"/>
</dbReference>
<reference evidence="11 12" key="1">
    <citation type="journal article" date="2017" name="Mol. Biol. Evol.">
        <title>The 4-celled Tetrabaena socialis nuclear genome reveals the essential components for genetic control of cell number at the origin of multicellularity in the volvocine lineage.</title>
        <authorList>
            <person name="Featherston J."/>
            <person name="Arakaki Y."/>
            <person name="Hanschen E.R."/>
            <person name="Ferris P.J."/>
            <person name="Michod R.E."/>
            <person name="Olson B.J.S.C."/>
            <person name="Nozaki H."/>
            <person name="Durand P.M."/>
        </authorList>
    </citation>
    <scope>NUCLEOTIDE SEQUENCE [LARGE SCALE GENOMIC DNA]</scope>
    <source>
        <strain evidence="11 12">NIES-571</strain>
    </source>
</reference>
<proteinExistence type="inferred from homology"/>
<dbReference type="PANTHER" id="PTHR47642:SF5">
    <property type="entry name" value="ATP-DEPENDENT DNA HELICASE"/>
    <property type="match status" value="1"/>
</dbReference>
<dbReference type="GO" id="GO:0043139">
    <property type="term" value="F:5'-3' DNA helicase activity"/>
    <property type="evidence" value="ECO:0007669"/>
    <property type="project" value="UniProtKB-EC"/>
</dbReference>
<keyword evidence="8" id="KW-0413">Isomerase</keyword>
<name>A0A2J7ZKX2_9CHLO</name>
<evidence type="ECO:0000256" key="9">
    <source>
        <dbReference type="RuleBase" id="RU363044"/>
    </source>
</evidence>
<dbReference type="GO" id="GO:0006310">
    <property type="term" value="P:DNA recombination"/>
    <property type="evidence" value="ECO:0007669"/>
    <property type="project" value="UniProtKB-KW"/>
</dbReference>
<evidence type="ECO:0000313" key="12">
    <source>
        <dbReference type="Proteomes" id="UP000236333"/>
    </source>
</evidence>
<accession>A0A2J7ZKX2</accession>
<dbReference type="InterPro" id="IPR051055">
    <property type="entry name" value="PIF1_helicase"/>
</dbReference>
<evidence type="ECO:0000256" key="5">
    <source>
        <dbReference type="ARBA" id="ARBA00022840"/>
    </source>
</evidence>
<dbReference type="EMBL" id="PGGS01001098">
    <property type="protein sequence ID" value="PNH00917.1"/>
    <property type="molecule type" value="Genomic_DNA"/>
</dbReference>
<keyword evidence="5 9" id="KW-0067">ATP-binding</keyword>
<dbReference type="GO" id="GO:0006281">
    <property type="term" value="P:DNA repair"/>
    <property type="evidence" value="ECO:0007669"/>
    <property type="project" value="UniProtKB-KW"/>
</dbReference>
<comment type="similarity">
    <text evidence="9">Belongs to the helicase family.</text>
</comment>
<evidence type="ECO:0000256" key="8">
    <source>
        <dbReference type="ARBA" id="ARBA00023235"/>
    </source>
</evidence>
<comment type="catalytic activity">
    <reaction evidence="9">
        <text>ATP + H2O = ADP + phosphate + H(+)</text>
        <dbReference type="Rhea" id="RHEA:13065"/>
        <dbReference type="ChEBI" id="CHEBI:15377"/>
        <dbReference type="ChEBI" id="CHEBI:15378"/>
        <dbReference type="ChEBI" id="CHEBI:30616"/>
        <dbReference type="ChEBI" id="CHEBI:43474"/>
        <dbReference type="ChEBI" id="CHEBI:456216"/>
        <dbReference type="EC" id="5.6.2.3"/>
    </reaction>
</comment>
<protein>
    <recommendedName>
        <fullName evidence="9">ATP-dependent DNA helicase</fullName>
        <ecNumber evidence="9">5.6.2.3</ecNumber>
    </recommendedName>
</protein>
<dbReference type="InterPro" id="IPR003593">
    <property type="entry name" value="AAA+_ATPase"/>
</dbReference>
<dbReference type="InterPro" id="IPR010285">
    <property type="entry name" value="DNA_helicase_pif1-like_DEAD"/>
</dbReference>
<dbReference type="CDD" id="cd18037">
    <property type="entry name" value="DEXSc_Pif1_like"/>
    <property type="match status" value="1"/>
</dbReference>
<evidence type="ECO:0000256" key="7">
    <source>
        <dbReference type="ARBA" id="ARBA00023204"/>
    </source>
</evidence>
<keyword evidence="12" id="KW-1185">Reference proteome</keyword>
<dbReference type="GO" id="GO:0000723">
    <property type="term" value="P:telomere maintenance"/>
    <property type="evidence" value="ECO:0007669"/>
    <property type="project" value="InterPro"/>
</dbReference>
<evidence type="ECO:0000256" key="4">
    <source>
        <dbReference type="ARBA" id="ARBA00022806"/>
    </source>
</evidence>
<dbReference type="Pfam" id="PF05970">
    <property type="entry name" value="PIF1"/>
    <property type="match status" value="1"/>
</dbReference>
<feature type="domain" description="AAA+ ATPase" evidence="10">
    <location>
        <begin position="15"/>
        <end position="145"/>
    </location>
</feature>
<gene>
    <name evidence="11" type="ORF">TSOC_013234</name>
</gene>
<dbReference type="SMART" id="SM00382">
    <property type="entry name" value="AAA"/>
    <property type="match status" value="1"/>
</dbReference>
<dbReference type="GO" id="GO:0016887">
    <property type="term" value="F:ATP hydrolysis activity"/>
    <property type="evidence" value="ECO:0007669"/>
    <property type="project" value="RHEA"/>
</dbReference>
<dbReference type="PANTHER" id="PTHR47642">
    <property type="entry name" value="ATP-DEPENDENT DNA HELICASE"/>
    <property type="match status" value="1"/>
</dbReference>
<dbReference type="Gene3D" id="3.40.50.300">
    <property type="entry name" value="P-loop containing nucleotide triphosphate hydrolases"/>
    <property type="match status" value="1"/>
</dbReference>
<dbReference type="GO" id="GO:0005524">
    <property type="term" value="F:ATP binding"/>
    <property type="evidence" value="ECO:0007669"/>
    <property type="project" value="UniProtKB-KW"/>
</dbReference>
<keyword evidence="3 9" id="KW-0378">Hydrolase</keyword>
<dbReference type="Pfam" id="PF21530">
    <property type="entry name" value="Pif1_2B_dom"/>
    <property type="match status" value="1"/>
</dbReference>
<keyword evidence="6" id="KW-0238">DNA-binding</keyword>
<sequence length="524" mass="57249">MLDAVQQEVIDKVLRGESVFFTGSAGTGKTFLLNTILQCLKEKWGDLYGERVAVTAMTGIAATHIEGTTFNAAMGIGAPSRYRDFLTMHRKDVRARIKALHVLVVDECSMMSGELFAIVEFMLRTIRKNMRPAGGLQLILCGDFFQLPPITKISMADPPPQRDAFTNYGYAFQAPSWRQVFSEGNHIVLTRIFRQSDESFAAVLNSIRLGEEGVKQITARLVAECSREVTCAEGIKPTQIFARNADVDRINMAELAALPGDAVQFRSVDEYAFKAGVEESKTQKDFLRDCIAAHDISLKEGAQVMLLKNLDPMGGLVNGSRGVVTGYVHASLALAAACAFLTPTQLAEATSVLAKGPPGFKVPVVRFVSGKEFGILPAIFRHDVPGVVECKRTQIPLKLAWTITIHKSQGLTLDAAQVSLVGMFAPGQAYVALSRARSKEGLEIVGWDNKIVPVNKVVAAFYGLGPPPLVREGWVTFCKWRWGSEEELTAEQMMNAAREVHMTTSKMNPSTSVGSGVWFGTTPR</sequence>
<dbReference type="AlphaFoldDB" id="A0A2J7ZKX2"/>
<keyword evidence="4 9" id="KW-0347">Helicase</keyword>
<keyword evidence="9" id="KW-0233">DNA recombination</keyword>
<comment type="caution">
    <text evidence="11">The sequence shown here is derived from an EMBL/GenBank/DDBJ whole genome shotgun (WGS) entry which is preliminary data.</text>
</comment>
<dbReference type="CDD" id="cd18809">
    <property type="entry name" value="SF1_C_RecD"/>
    <property type="match status" value="1"/>
</dbReference>
<keyword evidence="7 9" id="KW-0234">DNA repair</keyword>
<comment type="cofactor">
    <cofactor evidence="9">
        <name>Mg(2+)</name>
        <dbReference type="ChEBI" id="CHEBI:18420"/>
    </cofactor>
</comment>
<organism evidence="11 12">
    <name type="scientific">Tetrabaena socialis</name>
    <dbReference type="NCBI Taxonomy" id="47790"/>
    <lineage>
        <taxon>Eukaryota</taxon>
        <taxon>Viridiplantae</taxon>
        <taxon>Chlorophyta</taxon>
        <taxon>core chlorophytes</taxon>
        <taxon>Chlorophyceae</taxon>
        <taxon>CS clade</taxon>
        <taxon>Chlamydomonadales</taxon>
        <taxon>Tetrabaenaceae</taxon>
        <taxon>Tetrabaena</taxon>
    </lineage>
</organism>
<dbReference type="SUPFAM" id="SSF52540">
    <property type="entry name" value="P-loop containing nucleoside triphosphate hydrolases"/>
    <property type="match status" value="2"/>
</dbReference>
<evidence type="ECO:0000259" key="10">
    <source>
        <dbReference type="SMART" id="SM00382"/>
    </source>
</evidence>
<dbReference type="Proteomes" id="UP000236333">
    <property type="component" value="Unassembled WGS sequence"/>
</dbReference>
<dbReference type="EC" id="5.6.2.3" evidence="9"/>
<evidence type="ECO:0000256" key="3">
    <source>
        <dbReference type="ARBA" id="ARBA00022801"/>
    </source>
</evidence>
<evidence type="ECO:0000256" key="2">
    <source>
        <dbReference type="ARBA" id="ARBA00022763"/>
    </source>
</evidence>
<evidence type="ECO:0000256" key="1">
    <source>
        <dbReference type="ARBA" id="ARBA00022741"/>
    </source>
</evidence>
<keyword evidence="1 9" id="KW-0547">Nucleotide-binding</keyword>
<dbReference type="InterPro" id="IPR027417">
    <property type="entry name" value="P-loop_NTPase"/>
</dbReference>
<evidence type="ECO:0000313" key="11">
    <source>
        <dbReference type="EMBL" id="PNH00917.1"/>
    </source>
</evidence>
<dbReference type="OrthoDB" id="508102at2759"/>
<evidence type="ECO:0000256" key="6">
    <source>
        <dbReference type="ARBA" id="ARBA00023125"/>
    </source>
</evidence>